<protein>
    <submittedName>
        <fullName evidence="2">Uncharacterized protein</fullName>
    </submittedName>
</protein>
<dbReference type="Proteomes" id="UP000663860">
    <property type="component" value="Unassembled WGS sequence"/>
</dbReference>
<gene>
    <name evidence="1" type="ORF">IZO911_LOCUS16882</name>
    <name evidence="2" type="ORF">KXQ929_LOCUS32780</name>
</gene>
<evidence type="ECO:0000313" key="1">
    <source>
        <dbReference type="EMBL" id="CAF0986855.1"/>
    </source>
</evidence>
<accession>A0A819TEB9</accession>
<dbReference type="AlphaFoldDB" id="A0A819TEB9"/>
<evidence type="ECO:0000313" key="2">
    <source>
        <dbReference type="EMBL" id="CAF4071604.1"/>
    </source>
</evidence>
<reference evidence="2" key="1">
    <citation type="submission" date="2021-02" db="EMBL/GenBank/DDBJ databases">
        <authorList>
            <person name="Nowell W R."/>
        </authorList>
    </citation>
    <scope>NUCLEOTIDE SEQUENCE</scope>
</reference>
<dbReference type="EMBL" id="CAJOBB010004046">
    <property type="protein sequence ID" value="CAF4071604.1"/>
    <property type="molecule type" value="Genomic_DNA"/>
</dbReference>
<proteinExistence type="predicted"/>
<comment type="caution">
    <text evidence="2">The sequence shown here is derived from an EMBL/GenBank/DDBJ whole genome shotgun (WGS) entry which is preliminary data.</text>
</comment>
<organism evidence="2 3">
    <name type="scientific">Adineta steineri</name>
    <dbReference type="NCBI Taxonomy" id="433720"/>
    <lineage>
        <taxon>Eukaryota</taxon>
        <taxon>Metazoa</taxon>
        <taxon>Spiralia</taxon>
        <taxon>Gnathifera</taxon>
        <taxon>Rotifera</taxon>
        <taxon>Eurotatoria</taxon>
        <taxon>Bdelloidea</taxon>
        <taxon>Adinetida</taxon>
        <taxon>Adinetidae</taxon>
        <taxon>Adineta</taxon>
    </lineage>
</organism>
<dbReference type="Proteomes" id="UP000663868">
    <property type="component" value="Unassembled WGS sequence"/>
</dbReference>
<sequence length="199" mass="23778">MNNDETCYLVYVDLPTESLFEPYSRITHRYTDIDIAVTFIKSTRHADILLVVSDRLAKEILSRIKLCRYRHVRNIFILRQSIDASKIKFDKHDYLPEIFETVSELEHAVQTQIISMEKQAFPFSMFDQTQQSSKDVTKKFNTFLWYQVLFHTLKQLPADEQAREEMLQFCSNYYQSNFPEEQIIQEYRLNASEDNAIHW</sequence>
<dbReference type="EMBL" id="CAJNOE010000154">
    <property type="protein sequence ID" value="CAF0986855.1"/>
    <property type="molecule type" value="Genomic_DNA"/>
</dbReference>
<evidence type="ECO:0000313" key="3">
    <source>
        <dbReference type="Proteomes" id="UP000663868"/>
    </source>
</evidence>
<name>A0A819TEB9_9BILA</name>